<comment type="caution">
    <text evidence="1">The sequence shown here is derived from an EMBL/GenBank/DDBJ whole genome shotgun (WGS) entry which is preliminary data.</text>
</comment>
<dbReference type="EMBL" id="MELI01000065">
    <property type="protein sequence ID" value="OFW33515.1"/>
    <property type="molecule type" value="Genomic_DNA"/>
</dbReference>
<sequence>MPERTAIEKKAKMGRVKLDFGSSKYPLRTDRASHVVAMAIAVSLRKVSLGSPKTGDAKGFASNG</sequence>
<proteinExistence type="predicted"/>
<evidence type="ECO:0000313" key="1">
    <source>
        <dbReference type="EMBL" id="OFW33515.1"/>
    </source>
</evidence>
<accession>A0A1F2UQZ7</accession>
<name>A0A1F2UQZ7_9ACTN</name>
<protein>
    <submittedName>
        <fullName evidence="1">Uncharacterized protein</fullName>
    </submittedName>
</protein>
<gene>
    <name evidence="1" type="ORF">A2074_04975</name>
</gene>
<dbReference type="Proteomes" id="UP000178086">
    <property type="component" value="Unassembled WGS sequence"/>
</dbReference>
<evidence type="ECO:0000313" key="2">
    <source>
        <dbReference type="Proteomes" id="UP000178086"/>
    </source>
</evidence>
<organism evidence="1 2">
    <name type="scientific">Candidatus Aquicultor primus</name>
    <dbReference type="NCBI Taxonomy" id="1797195"/>
    <lineage>
        <taxon>Bacteria</taxon>
        <taxon>Bacillati</taxon>
        <taxon>Actinomycetota</taxon>
        <taxon>Candidatus Aquicultoria</taxon>
        <taxon>Candidatus Aquicultorales</taxon>
        <taxon>Candidatus Aquicultoraceae</taxon>
        <taxon>Candidatus Aquicultor</taxon>
    </lineage>
</organism>
<dbReference type="AlphaFoldDB" id="A0A1F2UQZ7"/>
<reference evidence="1 2" key="1">
    <citation type="journal article" date="2016" name="Nat. Commun.">
        <title>Thousands of microbial genomes shed light on interconnected biogeochemical processes in an aquifer system.</title>
        <authorList>
            <person name="Anantharaman K."/>
            <person name="Brown C.T."/>
            <person name="Hug L.A."/>
            <person name="Sharon I."/>
            <person name="Castelle C.J."/>
            <person name="Probst A.J."/>
            <person name="Thomas B.C."/>
            <person name="Singh A."/>
            <person name="Wilkins M.J."/>
            <person name="Karaoz U."/>
            <person name="Brodie E.L."/>
            <person name="Williams K.H."/>
            <person name="Hubbard S.S."/>
            <person name="Banfield J.F."/>
        </authorList>
    </citation>
    <scope>NUCLEOTIDE SEQUENCE [LARGE SCALE GENOMIC DNA]</scope>
</reference>